<dbReference type="PANTHER" id="PTHR37610">
    <property type="entry name" value="CCHC-TYPE DOMAIN-CONTAINING PROTEIN"/>
    <property type="match status" value="1"/>
</dbReference>
<organism evidence="2">
    <name type="scientific">Sesamum latifolium</name>
    <dbReference type="NCBI Taxonomy" id="2727402"/>
    <lineage>
        <taxon>Eukaryota</taxon>
        <taxon>Viridiplantae</taxon>
        <taxon>Streptophyta</taxon>
        <taxon>Embryophyta</taxon>
        <taxon>Tracheophyta</taxon>
        <taxon>Spermatophyta</taxon>
        <taxon>Magnoliopsida</taxon>
        <taxon>eudicotyledons</taxon>
        <taxon>Gunneridae</taxon>
        <taxon>Pentapetalae</taxon>
        <taxon>asterids</taxon>
        <taxon>lamiids</taxon>
        <taxon>Lamiales</taxon>
        <taxon>Pedaliaceae</taxon>
        <taxon>Sesamum</taxon>
    </lineage>
</organism>
<dbReference type="Pfam" id="PF14244">
    <property type="entry name" value="Retrotran_gag_3"/>
    <property type="match status" value="1"/>
</dbReference>
<dbReference type="InterPro" id="IPR029472">
    <property type="entry name" value="Copia-like_N"/>
</dbReference>
<gene>
    <name evidence="2" type="ORF">Slati_2511200</name>
</gene>
<name>A0AAW2WIL1_9LAMI</name>
<sequence length="117" mass="13236">MATKNKIVVGSGDSTTGIENKKINIVTTVSPFYLHPSDHPGMSICPMILKGDNYQEWQKSMHNAFRAKRKLGFLDGTISKPDDDDKEIDDWWSVISMLVAWIFQSIDPSLLRRPSLL</sequence>
<protein>
    <recommendedName>
        <fullName evidence="1">Retrotransposon Copia-like N-terminal domain-containing protein</fullName>
    </recommendedName>
</protein>
<accession>A0AAW2WIL1</accession>
<evidence type="ECO:0000259" key="1">
    <source>
        <dbReference type="Pfam" id="PF14244"/>
    </source>
</evidence>
<reference evidence="2" key="1">
    <citation type="submission" date="2020-06" db="EMBL/GenBank/DDBJ databases">
        <authorList>
            <person name="Li T."/>
            <person name="Hu X."/>
            <person name="Zhang T."/>
            <person name="Song X."/>
            <person name="Zhang H."/>
            <person name="Dai N."/>
            <person name="Sheng W."/>
            <person name="Hou X."/>
            <person name="Wei L."/>
        </authorList>
    </citation>
    <scope>NUCLEOTIDE SEQUENCE</scope>
    <source>
        <strain evidence="2">KEN1</strain>
        <tissue evidence="2">Leaf</tissue>
    </source>
</reference>
<dbReference type="PANTHER" id="PTHR37610:SF40">
    <property type="entry name" value="OS01G0909600 PROTEIN"/>
    <property type="match status" value="1"/>
</dbReference>
<reference evidence="2" key="2">
    <citation type="journal article" date="2024" name="Plant">
        <title>Genomic evolution and insights into agronomic trait innovations of Sesamum species.</title>
        <authorList>
            <person name="Miao H."/>
            <person name="Wang L."/>
            <person name="Qu L."/>
            <person name="Liu H."/>
            <person name="Sun Y."/>
            <person name="Le M."/>
            <person name="Wang Q."/>
            <person name="Wei S."/>
            <person name="Zheng Y."/>
            <person name="Lin W."/>
            <person name="Duan Y."/>
            <person name="Cao H."/>
            <person name="Xiong S."/>
            <person name="Wang X."/>
            <person name="Wei L."/>
            <person name="Li C."/>
            <person name="Ma Q."/>
            <person name="Ju M."/>
            <person name="Zhao R."/>
            <person name="Li G."/>
            <person name="Mu C."/>
            <person name="Tian Q."/>
            <person name="Mei H."/>
            <person name="Zhang T."/>
            <person name="Gao T."/>
            <person name="Zhang H."/>
        </authorList>
    </citation>
    <scope>NUCLEOTIDE SEQUENCE</scope>
    <source>
        <strain evidence="2">KEN1</strain>
    </source>
</reference>
<comment type="caution">
    <text evidence="2">The sequence shown here is derived from an EMBL/GenBank/DDBJ whole genome shotgun (WGS) entry which is preliminary data.</text>
</comment>
<evidence type="ECO:0000313" key="2">
    <source>
        <dbReference type="EMBL" id="KAL0440282.1"/>
    </source>
</evidence>
<dbReference type="EMBL" id="JACGWN010000008">
    <property type="protein sequence ID" value="KAL0440282.1"/>
    <property type="molecule type" value="Genomic_DNA"/>
</dbReference>
<feature type="domain" description="Retrotransposon Copia-like N-terminal" evidence="1">
    <location>
        <begin position="35"/>
        <end position="82"/>
    </location>
</feature>
<dbReference type="AlphaFoldDB" id="A0AAW2WIL1"/>
<proteinExistence type="predicted"/>